<feature type="region of interest" description="Disordered" evidence="5">
    <location>
        <begin position="5903"/>
        <end position="5939"/>
    </location>
</feature>
<dbReference type="PANTHER" id="PTHR11039:SF37">
    <property type="entry name" value="NEBULIN"/>
    <property type="match status" value="1"/>
</dbReference>
<dbReference type="Ensembl" id="ENSSMAT00000051232.1">
    <property type="protein sequence ID" value="ENSSMAP00000063008.1"/>
    <property type="gene ID" value="ENSSMAG00000006578.2"/>
</dbReference>
<dbReference type="InterPro" id="IPR013998">
    <property type="entry name" value="Nebulin-like"/>
</dbReference>
<evidence type="ECO:0000313" key="7">
    <source>
        <dbReference type="Ensembl" id="ENSSMAP00000063008.1"/>
    </source>
</evidence>
<feature type="compositionally biased region" description="Basic and acidic residues" evidence="5">
    <location>
        <begin position="5925"/>
        <end position="5939"/>
    </location>
</feature>
<protein>
    <submittedName>
        <fullName evidence="7">Nebulin</fullName>
    </submittedName>
</protein>
<feature type="region of interest" description="Disordered" evidence="5">
    <location>
        <begin position="5968"/>
        <end position="5987"/>
    </location>
</feature>
<dbReference type="Pfam" id="PF14604">
    <property type="entry name" value="SH3_9"/>
    <property type="match status" value="1"/>
</dbReference>
<dbReference type="PRINTS" id="PR00510">
    <property type="entry name" value="NEBULIN"/>
</dbReference>
<keyword evidence="2" id="KW-0677">Repeat</keyword>
<dbReference type="InterPro" id="IPR036028">
    <property type="entry name" value="SH3-like_dom_sf"/>
</dbReference>
<feature type="compositionally biased region" description="Low complexity" evidence="5">
    <location>
        <begin position="5968"/>
        <end position="5985"/>
    </location>
</feature>
<dbReference type="GeneTree" id="ENSGT00940000154533"/>
<dbReference type="SMART" id="SM00227">
    <property type="entry name" value="NEBU"/>
    <property type="match status" value="158"/>
</dbReference>
<dbReference type="FunFam" id="2.30.30.40:FF:000007">
    <property type="entry name" value="nebulin isoform X1"/>
    <property type="match status" value="1"/>
</dbReference>
<accession>A0A8D3DTZ9</accession>
<sequence length="6043" mass="694976">VDTSKFMTPYLAHSQKMLEQFSHNKYRHAYDLTRGHPPAIITDSPEMIRIRKAQEQLSEVKYRMEGNKARTTSLYDGEAREIAHVKRVSELISKVLYRQKWDETKDRYLLPPDAPELVLAVKNAANYSKKLYTEAWDEEKTMLYPYSDSPELRRVAKAQEALSDIHYKKGHDQRKAKYTSLADPPEVELARRVNNQRSDLKYKEDYNKNVKGQWCETPYFDVATARVAMDNFSSRKYTQKYEDSKDQIYFMQTDTPVYGANKRARADASQIQYKKEYEKAKAQADYNTLPATENPLLRQLRYAGTILSDKVYKSSYEKSKGSSINYCDTPKFQMDSVLKRFSDARYKAKYESEVKGHYLGSYEDVYMLHCQKVEEMKSEQLYKAEYEDIKTRCFYPQTMTPEYEVGKKLQQCNDVIYRQHPDKVKFTQVVDSPVQLQAAINAKQLSDLNYKAKYEETKFKNSLPPDYPFFIQSRVNAFNLSDNCYKYDWEKSKAKKFEVRGDAISILAARAHTNIASDVKYKKEFEKNKGQMVGALSINDDPKILHSVHVAKIQSDVSHYCVIFDLYLLTLFPQREYKKDYEKLKTKYHAPLDMMSVTLAKKSQAIASMAKYRSINPSYFLPYDSVLLDLAKKANLIQSNNEYKADYNSFTKGSPWVPYGSMEVEKVKKAGDILNEKKYRQPPDTIRFTSIDDHPVMLQAKVNQLQRSDLFYKRGLEEIHQKYSLPHDVPEFLQAKCNAYNISKNSYKQAWQETIAKGYDLKADAISVVVAKAARHAASDVQYKKAYEKARGHHVGFRSIQDDPLLVHYMKVAKMQSERNYKKDYHKAKLKYHSPVDMISLAHAKHASAVQTYAGYKKVHHNYSLLPDSMSVGLARNMNYNASDYNYKLDYETGVKGIGWVPIGSVEVENAKTATAALDERKYRQYPHTLKFTSTSDSMTMELAKTNSKILNEKAYRASGEKFMHTYHLPADAPELMQARYNAFNISKVSCREIFLYLLKGHHVKEDAISIIAAKSSTNIASNYKYKLAYEKARGHHVGFRSIQDDPLLVHYMQVAKMQSERNYKKDYHKAKLKYHTPVDMLSVVQAKHSSAVQTMAGYRKIPHSSILLPDNLHLHLCRNMMEIQSDNVYKSDYNNFCKGTGWVPIGSVDVEKAKVATAALQERGYRQHPSTFSFKSKTDAMNMVLAMTNSKQLNHAAYKASGEKFKHTYHLPADCPEFLQAKFNAQTLSESHYKHKWLEDIAKGYDMKPDAISILHAKHGRHIASNVQYKKEFEKARGHHVGFRSIQDDPLLVHYMQVAKMQSEKNYKKDYHKAKLKYHTPVDMLSVVQAKHASAVQTMAGYRKIQHSYSLLPDALNLQLARTMNVQSDYKSEWNNFVRGVGWVPIGSIGVENAKLGGQILSEHKYRSHPSNFKFSKLMDSMDLSLATANNKIMNKQAYTAAWEKDKRTIHVMPDSPEIVLAKANALTMSDKLYKASVLEMANKGHHVKADAISIVAAKLGTTISSNYKYKLAYEKARGHHVGFRSIQDDPLLVHYMQVAKMQSEKNYKKDYHKAKLKYHTPVDMLSVVQAKHSSAVQTMAGYRQIQHSYSLLPDALNLQLARTMNVQCDYKSEWNNYIRGIGWVPIGSIGVENAKLGGQILSEHKYRSHPSNFKFSKLMDSMDITLATANNKIMNKQAYTAAWEKDKRTIHVMPDSPEIVLAKANALTMSDKLYKASVLEMANKGHHVKADAISIVAAKNCTTIASNYKYKLAYEKARGHHVGFRSIQDDPLLVHYMQVAKIQSEKNYKKDYHKAKLKYHTPVDMLSVVQAKQASTVQTMAGYRKIISHYTVMPDAMNLRLARNMQFIASDNQYKSEYDSYMKGVGWVPIGSLDVERAKKASQNLSEKRYRQYPTNFKFTKNMQSMDLALATANNQIMDKQSYNKAWEKDKTTIHIMPDAMDIVLARGNKKIYSEKLYKLDNELSKKKGHNLHGDAISVKAAKASTVIASDYKYKTGYRKQVGHHIGARCVQDDPLLMLALNSAKIASDFLYKKDFNKSKTKFNLPVDMLSFELAKKNQIQVNHANYITRLHNWTCLPDSNDVRQARLAYDIQSDAVYKEDMKMMQGVGWVPIGSLDVEKAKKAGEALNERKYRQHPSNYKFKITTEDMSIVLAKANAQKAYTKAWEKDKTTIHIMPDAMDIILAKANKSNYSLKMYKQAHEDAKKKGYDMRNDAVSIIAARASRDIASDYKYKTGYRKQVGHHIGARCVQDDPLLMLALNSAKIASDFLYKKDFNKSKTKFNLPVDMLSFELAKKNQIQVNHANYITRLHNWTCLPDSNDVRQARLAYDIQSDAVYKEDMKMMQGVGWVPIGSLDVEKAKKAGDALSERKYRQPPSNYKFKITTEDMPMVLAKANAQVMNKKSYLEAWEKDKTKIHIMPDAMDVLLAKANNVNFSLKKYTQAHEDAKKKGYDLRGDAVSIKAAKASRDIASDYKYKTGYRAQVGHHIGARCVQDDPLLMLALNSARIASDFLYKKDFNKSKTKFNLPVDMLAFELAKKNQIQVNHANYITRLHNWTCLPDSNDVRQARKAYDLQSDAVYKEDMKMMQGVGWVPIGSLDVEKAKKAGDALSERKYRQPPSNYKFKITTEDMPMVLAKANAQVMNKKSYLEAWEKDKTKIHIMPDAMDVLLAKANNVNFSLYTQAHEDAKKKGYDLRGDAVSIKAAKASRDIASDYKYKTGYRAQVGHHVGARCVQDDPLLVLALNSARIASDFLYKKDFNKSKTKFNLPVDMLAFELAKKNQIQVNHANYITRLHNWTCLPDSNDVRQARKAYELQSDAVYKADMKWLQGLGWVPIGSLDVEKAKKAGDILNERKYRQQPSSFPFTSTTDAMNIVLAKNNALTMNKRLYVDAWEKEKTNLHIKPDTPEIILSQQNAINISRKLYRQGFEDTINKGYYLPSDAVSIKAAKASRDIVSDYKYKTGYRAQVGHHIGARCVQDDPLIMLALNSARIASDALYKKDFNKSKTKFNLPVDMINLELAKKCQIQVNDFNYRTHLHNWTCLPDSNDVRQARKAYDLQSDAVYKADMDEVVGVGWIPIGSLDVLKAKNAGKILSDRLYKQRPDAMKTHVIPDMPEMVLSKANAYNMSKVEMSSLLLSSYKYKTSYRKQVGHHIGALSVQDDPLIVLALNSARIASDFLYKKDFNKSKTKFNLPVDMLNLELAKKCQIQVNDFNYRTHLHNWTCLPDSNDVVQARKAYNLQSDAVYKADMEWVRGTGWVPIGSVDVEKAKKAAEILCERKYRQPPSSFKFSAKTCDMPYALAQANAQIMDKKAYLAAWEKDKTNIHVMPDTPEIVLAQQNKLNTSLKYYREGYMDTINKGYYLPKDAVSVLAARASRDIVSDYKYKAGYRKQCGHHIGALSVNDDPLIMLAAHAAKISSDNIYKKDFNKTKTKYNLPPDMLALELAKKCQKQVNDFNYRTHLHQWTCLPDSTDVVQARKVYDLQSDAVYKADMEWLRGCGWSPQDSVDVIKARNAQTILNERLYRQPPSTVKFTSVVDFPAILLSKQNADNISDRKYREVWDKDKLIYHLPPNTPTLELSKANSVNISNKLYTKAWDDQKAKGYHIKEDAIAVLKARASRDIVSDYKYKVGYRKQLGHHIGARCVQDDPLIMLALNSARIASDALYKKDFNKSKTKFNLPVDMINLELAKKCQIQVNDFNYRTHLHNWTCLPDSNDVRQARKAYDLQSDAVYKADMEWLRGCGWVPHESVDVMKVKHAQKVLAKYREAWHQDKTKFSLVDTPILATAREVAKNIHPHLYTKAWDQVKATGYFMPGDAVPIKQCISTTKVQSNHKYLESYRKQLGHHIGARCVEDDPLIMLAMHSGKIASEVLYKKDFNKCKTKFNLPVDMLQFELAKKCQIQVNDDLYRTRLHNWTCMPDQNDVIQARKAYELQSDHVYKADLEWIRGCGWVAADSVDHVKVRKAQEILNEKSAKDAFGKFTLVVDRPEIVLAKINAANLSDLKYHETFNAEKGHYIGSEDTPQLAHSREVSKNISEKLYKQQWDESKATGYQLNHQYIPLLSGKKGRDIVKYKDTHEKAKGHYMAGTLVDFPEVMRCGNQEKNKGLRVYQQAYNQSKTKTHLPPDIIANKVAKRCQDMLSDVLYRTYLHQWTCHPEQEDAIRARKTNEILSDVFYKEDLTWMRGIGCYVWDTPEIVRAKKSYELQSELKYRDEAKKEFNNYSIVTDTPAYVTAILGHTWASDLNYREAYHKEKHLYTTILDTHDYARCHNFKNFFSNKNYTAAWDKIKDKSYRIPHDSNALQHAKQQKIILSSVKYKEDYEKFKSLYSLPKCLEDDPATARCVKAGKLVLDRLYHENYEKTKAKNHIPADMLEILSARKTQSTVSGINYRKFLHQWICLPDMQVYTQARKVNEQLSDIFYKDDLNWLKGIGCYAWDTPEILRVKNAGDLQSENKYRAKGVEAFKDYSVVTDTPVYETAKQNAQNLSDVSNLKNLTMLTIYVSFYNNVYIHFSSLFPNWYTEANRSSMPTGYSLPYDTPLIKQVKRNTVVSSYVKYKEAYEMMKAKAYTLHPEGVNFVNARKRLYREEYHKKKDKIHTTYHTPDIKQVKMNQKHLSELCYREKYYNTRGQLINLPITPQLMHCYHVNQITSELKYKEDLQWLRGVGCFLYDTPEMVRIRNVTKMRVRVSFWTEHPIYFNIGFFSIKYKEQYEKMKYRYTAIADTPLLIRAKKSYLQSSDLRYKETFELSKGHYRTVKDALDITYHRRVTDDISEVKYREKYINSLGTWKSIPDRPEFFFSKIANENVSTVKYKEDLEWLKGIGCYVWDTPEMLQAERNKTLYSERLYRASFEKNKGNFKYTSDTPFFQAAKHASALINNRFYRANYEKTKDKFTIPQRILDTNWEQYERAKDKFTSVLETPEYEAHKRSKKISDIIYKMEYNKTKAKGYTLPFDTPHQQHMKKVKDITSNLKYREVYEKSKAQINIDPEAHEIRAAKEAYKNISNLNYKKKYEATKNKWIWTTDRPDFLNNAKNSFQQSDVEYKYDKEMLKGCVIPVVDDKYTLLCMKNAEMASDVKYREKYEKGKGQYVPIMDTPQILHAKAVRTLASESKYKEASKKDMQSGSFTTLNETRDTVHSKEINKLVSGKLYKAKHEKDKGKSQYNLMAVPPDVQHAIDVAKSQSSVAYRKAAKANLHYTSIVDRPDIRKATQAAKLISEVGYRDKAREAASRGGSLAHRPDIALATEVSKLTSQVKYHEKFDKEMKGKRPQYDLKNSKIYQTLKDANVLASEVKYKGDLKKLHKPVTDMAESLSMQHNLSTSKLSSQYCYKKKFEESKGHYHMIADTPEQLHHKEASELQSNVKYKEKYEKEKGKAMLDFETPTYVTNKEAQHMQSQKDYKKDFEEHMRGKNLSGLEVTPAMIHVRHATKIASEKEYRRDLEEGVKGKGLTSLEETPERLRARNATQILCEREYKKSLELEIKGRGMLALATDTPDFLRARNATDILSQSKYKHTAEMDRASYTSVIDTPDIIHAQQMRNIISQKKYREEAEKTMSHYVPVLDTPEMQRVRENQKNFSTHQYQIDVKNAKGKVSSVQDTPEMLRVKENTKNFSLCRACVVLHTLFTVPCRCCCVRVQKCAHLNVRVKLGLTVGGCFHPPSVLKIQYKEDLGGGTALPETPEMQRAKQNQRNISTVQYKDSLGQGTAVSDLPEVKRVRETQKNISSLQYKEGVGQAKGTPVVFTPEMERVKRNQENISSVPSEPPLQEHIPPQENVLYSDSFRKQVQGKAAFVLDTPEMRRVRETQRIISGVRYHEDFEKSKGSFTPTSTDPVTERVKKNTQDFSDINYRGIQRRVVEMERRRAIEHDQETVTDLRVWRTNPGSVFDYDPAEDNIQSRSLHMMSVQAQRRSKEHSRSTSALSGLGDEKSEVSQDPDHHMSLYSNGFMASSAGYQQAKTVELQQRSSSVATQQTTVSSVPSHPSTTGKTVRAMYDYGAADNDEVSFKDGDVIVNVQAIDEGWMYGTVQRTGKTGMLPANYVEAV</sequence>
<dbReference type="InterPro" id="IPR001452">
    <property type="entry name" value="SH3_domain"/>
</dbReference>
<dbReference type="Gene3D" id="2.30.30.40">
    <property type="entry name" value="SH3 Domains"/>
    <property type="match status" value="1"/>
</dbReference>
<proteinExistence type="predicted"/>
<dbReference type="InterPro" id="IPR035629">
    <property type="entry name" value="Nebulin_SH3"/>
</dbReference>
<dbReference type="PANTHER" id="PTHR11039">
    <property type="entry name" value="NEBULIN"/>
    <property type="match status" value="1"/>
</dbReference>
<dbReference type="GO" id="GO:0030018">
    <property type="term" value="C:Z disc"/>
    <property type="evidence" value="ECO:0007669"/>
    <property type="project" value="InterPro"/>
</dbReference>
<dbReference type="InterPro" id="IPR000900">
    <property type="entry name" value="Nebulin_repeat"/>
</dbReference>
<dbReference type="SUPFAM" id="SSF50044">
    <property type="entry name" value="SH3-domain"/>
    <property type="match status" value="1"/>
</dbReference>
<dbReference type="Pfam" id="PF00880">
    <property type="entry name" value="Nebulin"/>
    <property type="match status" value="54"/>
</dbReference>
<dbReference type="Proteomes" id="UP000694558">
    <property type="component" value="Chromosome 14"/>
</dbReference>
<keyword evidence="3" id="KW-0009">Actin-binding</keyword>
<evidence type="ECO:0000256" key="3">
    <source>
        <dbReference type="ARBA" id="ARBA00023203"/>
    </source>
</evidence>
<keyword evidence="1 4" id="KW-0728">SH3 domain</keyword>
<reference evidence="7" key="1">
    <citation type="submission" date="2023-05" db="EMBL/GenBank/DDBJ databases">
        <title>High-quality long-read genome of Scophthalmus maximus.</title>
        <authorList>
            <person name="Lien S."/>
            <person name="Martinez P."/>
        </authorList>
    </citation>
    <scope>NUCLEOTIDE SEQUENCE [LARGE SCALE GENOMIC DNA]</scope>
</reference>
<dbReference type="PROSITE" id="PS51216">
    <property type="entry name" value="NEBULIN"/>
    <property type="match status" value="96"/>
</dbReference>
<dbReference type="PROSITE" id="PS50002">
    <property type="entry name" value="SH3"/>
    <property type="match status" value="1"/>
</dbReference>
<dbReference type="SMART" id="SM00326">
    <property type="entry name" value="SH3"/>
    <property type="match status" value="1"/>
</dbReference>
<dbReference type="InterPro" id="IPR055297">
    <property type="entry name" value="NEBU/NEBL"/>
</dbReference>
<evidence type="ECO:0000256" key="1">
    <source>
        <dbReference type="ARBA" id="ARBA00022443"/>
    </source>
</evidence>
<organism evidence="7 8">
    <name type="scientific">Scophthalmus maximus</name>
    <name type="common">Turbot</name>
    <name type="synonym">Psetta maxima</name>
    <dbReference type="NCBI Taxonomy" id="52904"/>
    <lineage>
        <taxon>Eukaryota</taxon>
        <taxon>Metazoa</taxon>
        <taxon>Chordata</taxon>
        <taxon>Craniata</taxon>
        <taxon>Vertebrata</taxon>
        <taxon>Euteleostomi</taxon>
        <taxon>Actinopterygii</taxon>
        <taxon>Neopterygii</taxon>
        <taxon>Teleostei</taxon>
        <taxon>Neoteleostei</taxon>
        <taxon>Acanthomorphata</taxon>
        <taxon>Carangaria</taxon>
        <taxon>Pleuronectiformes</taxon>
        <taxon>Pleuronectoidei</taxon>
        <taxon>Scophthalmidae</taxon>
        <taxon>Scophthalmus</taxon>
    </lineage>
</organism>
<dbReference type="PRINTS" id="PR00452">
    <property type="entry name" value="SH3DOMAIN"/>
</dbReference>
<evidence type="ECO:0000313" key="8">
    <source>
        <dbReference type="Proteomes" id="UP000694558"/>
    </source>
</evidence>
<evidence type="ECO:0000256" key="4">
    <source>
        <dbReference type="PROSITE-ProRule" id="PRU00192"/>
    </source>
</evidence>
<gene>
    <name evidence="7" type="primary">NEB</name>
</gene>
<dbReference type="GO" id="GO:0071691">
    <property type="term" value="P:cardiac muscle thin filament assembly"/>
    <property type="evidence" value="ECO:0007669"/>
    <property type="project" value="TreeGrafter"/>
</dbReference>
<dbReference type="GO" id="GO:0051015">
    <property type="term" value="F:actin filament binding"/>
    <property type="evidence" value="ECO:0007669"/>
    <property type="project" value="InterPro"/>
</dbReference>
<evidence type="ECO:0000256" key="2">
    <source>
        <dbReference type="ARBA" id="ARBA00022737"/>
    </source>
</evidence>
<dbReference type="CDD" id="cd11933">
    <property type="entry name" value="SH3_Nebulin_C"/>
    <property type="match status" value="1"/>
</dbReference>
<feature type="domain" description="SH3" evidence="6">
    <location>
        <begin position="5984"/>
        <end position="6043"/>
    </location>
</feature>
<reference evidence="7" key="2">
    <citation type="submission" date="2025-08" db="UniProtKB">
        <authorList>
            <consortium name="Ensembl"/>
        </authorList>
    </citation>
    <scope>IDENTIFICATION</scope>
</reference>
<evidence type="ECO:0000256" key="5">
    <source>
        <dbReference type="SAM" id="MobiDB-lite"/>
    </source>
</evidence>
<evidence type="ECO:0000259" key="6">
    <source>
        <dbReference type="PROSITE" id="PS50002"/>
    </source>
</evidence>
<name>A0A8D3DTZ9_SCOMX</name>